<dbReference type="PIRSF" id="PIRSF004808">
    <property type="entry name" value="LasT"/>
    <property type="match status" value="1"/>
</dbReference>
<dbReference type="Gene3D" id="1.10.8.590">
    <property type="match status" value="1"/>
</dbReference>
<dbReference type="GO" id="GO:0002128">
    <property type="term" value="P:tRNA nucleoside ribose methylation"/>
    <property type="evidence" value="ECO:0007669"/>
    <property type="project" value="TreeGrafter"/>
</dbReference>
<dbReference type="InterPro" id="IPR029026">
    <property type="entry name" value="tRNA_m1G_MTases_N"/>
</dbReference>
<comment type="caution">
    <text evidence="6">The sequence shown here is derived from an EMBL/GenBank/DDBJ whole genome shotgun (WGS) entry which is preliminary data.</text>
</comment>
<gene>
    <name evidence="6" type="ORF">LCGC14_1562030</name>
</gene>
<keyword evidence="2" id="KW-0489">Methyltransferase</keyword>
<dbReference type="Pfam" id="PF00588">
    <property type="entry name" value="SpoU_methylase"/>
    <property type="match status" value="1"/>
</dbReference>
<feature type="domain" description="tRNA/rRNA methyltransferase SpoU type" evidence="5">
    <location>
        <begin position="3"/>
        <end position="148"/>
    </location>
</feature>
<dbReference type="PANTHER" id="PTHR42786:SF2">
    <property type="entry name" value="TRNA (CYTIDINE_URIDINE-2'-O-)-METHYLTRANSFERASE TRMJ"/>
    <property type="match status" value="1"/>
</dbReference>
<dbReference type="GO" id="GO:0003723">
    <property type="term" value="F:RNA binding"/>
    <property type="evidence" value="ECO:0007669"/>
    <property type="project" value="InterPro"/>
</dbReference>
<evidence type="ECO:0000256" key="2">
    <source>
        <dbReference type="ARBA" id="ARBA00022603"/>
    </source>
</evidence>
<dbReference type="EMBL" id="LAZR01012079">
    <property type="protein sequence ID" value="KKM44112.1"/>
    <property type="molecule type" value="Genomic_DNA"/>
</dbReference>
<dbReference type="InterPro" id="IPR029028">
    <property type="entry name" value="Alpha/beta_knot_MTases"/>
</dbReference>
<reference evidence="6" key="1">
    <citation type="journal article" date="2015" name="Nature">
        <title>Complex archaea that bridge the gap between prokaryotes and eukaryotes.</title>
        <authorList>
            <person name="Spang A."/>
            <person name="Saw J.H."/>
            <person name="Jorgensen S.L."/>
            <person name="Zaremba-Niedzwiedzka K."/>
            <person name="Martijn J."/>
            <person name="Lind A.E."/>
            <person name="van Eijk R."/>
            <person name="Schleper C."/>
            <person name="Guy L."/>
            <person name="Ettema T.J."/>
        </authorList>
    </citation>
    <scope>NUCLEOTIDE SEQUENCE</scope>
</reference>
<dbReference type="Gene3D" id="3.40.1280.10">
    <property type="match status" value="1"/>
</dbReference>
<name>A0A0F9L3M3_9ZZZZ</name>
<dbReference type="GO" id="GO:0008173">
    <property type="term" value="F:RNA methyltransferase activity"/>
    <property type="evidence" value="ECO:0007669"/>
    <property type="project" value="InterPro"/>
</dbReference>
<dbReference type="PANTHER" id="PTHR42786">
    <property type="entry name" value="TRNA/RRNA METHYLTRANSFERASE"/>
    <property type="match status" value="1"/>
</dbReference>
<dbReference type="InterPro" id="IPR001537">
    <property type="entry name" value="SpoU_MeTrfase"/>
</dbReference>
<keyword evidence="4" id="KW-0949">S-adenosyl-L-methionine</keyword>
<dbReference type="CDD" id="cd18093">
    <property type="entry name" value="SpoU-like_TrmJ"/>
    <property type="match status" value="1"/>
</dbReference>
<accession>A0A0F9L3M3</accession>
<dbReference type="AlphaFoldDB" id="A0A0F9L3M3"/>
<sequence>MKFAVVLVRPKNPENIGLVARNMKNTGFEKLRLVGVKSIAQKSYVTAVHARDILERARFCPDVSEATADLDITFASTSKTRKNFLSVSLKDAVREMFQFPASTKIGLLFGCERTGLTSDELRSSNFRFMIPQATRQPSYNLASAVLLTVFHIFAHDHFKEVETVREKPLSRQEQEEFIRLILRKLEQNNFIHSTNKRHMTEMIYDLFGRFALTSKDRKLLLALFSKTVSQ</sequence>
<protein>
    <recommendedName>
        <fullName evidence="5">tRNA/rRNA methyltransferase SpoU type domain-containing protein</fullName>
    </recommendedName>
</protein>
<dbReference type="InterPro" id="IPR004384">
    <property type="entry name" value="RNA_MeTrfase_TrmJ/LasT"/>
</dbReference>
<organism evidence="6">
    <name type="scientific">marine sediment metagenome</name>
    <dbReference type="NCBI Taxonomy" id="412755"/>
    <lineage>
        <taxon>unclassified sequences</taxon>
        <taxon>metagenomes</taxon>
        <taxon>ecological metagenomes</taxon>
    </lineage>
</organism>
<comment type="similarity">
    <text evidence="1">Belongs to the class IV-like SAM-binding methyltransferase superfamily. RNA methyltransferase TrmH family.</text>
</comment>
<evidence type="ECO:0000256" key="3">
    <source>
        <dbReference type="ARBA" id="ARBA00022679"/>
    </source>
</evidence>
<evidence type="ECO:0000259" key="5">
    <source>
        <dbReference type="Pfam" id="PF00588"/>
    </source>
</evidence>
<evidence type="ECO:0000313" key="6">
    <source>
        <dbReference type="EMBL" id="KKM44112.1"/>
    </source>
</evidence>
<evidence type="ECO:0000256" key="1">
    <source>
        <dbReference type="ARBA" id="ARBA00007228"/>
    </source>
</evidence>
<keyword evidence="3" id="KW-0808">Transferase</keyword>
<dbReference type="SUPFAM" id="SSF75217">
    <property type="entry name" value="alpha/beta knot"/>
    <property type="match status" value="1"/>
</dbReference>
<evidence type="ECO:0000256" key="4">
    <source>
        <dbReference type="ARBA" id="ARBA00022691"/>
    </source>
</evidence>
<proteinExistence type="inferred from homology"/>
<dbReference type="GO" id="GO:0005829">
    <property type="term" value="C:cytosol"/>
    <property type="evidence" value="ECO:0007669"/>
    <property type="project" value="TreeGrafter"/>
</dbReference>